<dbReference type="Proteomes" id="UP000470384">
    <property type="component" value="Unassembled WGS sequence"/>
</dbReference>
<keyword evidence="3" id="KW-1185">Reference proteome</keyword>
<dbReference type="EMBL" id="WXYQ01000004">
    <property type="protein sequence ID" value="NBG95028.1"/>
    <property type="molecule type" value="Genomic_DNA"/>
</dbReference>
<protein>
    <recommendedName>
        <fullName evidence="1">Glyoxalase-related protein domain-containing protein</fullName>
    </recommendedName>
</protein>
<evidence type="ECO:0000313" key="2">
    <source>
        <dbReference type="EMBL" id="NBG95028.1"/>
    </source>
</evidence>
<evidence type="ECO:0000259" key="1">
    <source>
        <dbReference type="Pfam" id="PF20066"/>
    </source>
</evidence>
<sequence length="166" mass="18099">MPPQPAAGATPLAAADLPSPDALKHQARRLRQELDKSGTKISHAKALELVAHQLGYRDWNTLSAASAASAAEAVRRHNQMQLQIGDRVAGTYLGQAFNGEVLAVQRMGGGHVRVTLHFDSPVDVVRFDSFSAFRQRVSCTLDEELTAPARTSDGRPHMRIERRLPS</sequence>
<name>A0A845Q9R4_9HYPH</name>
<proteinExistence type="predicted"/>
<organism evidence="2 3">
    <name type="scientific">Pyruvatibacter mobilis</name>
    <dbReference type="NCBI Taxonomy" id="1712261"/>
    <lineage>
        <taxon>Bacteria</taxon>
        <taxon>Pseudomonadati</taxon>
        <taxon>Pseudomonadota</taxon>
        <taxon>Alphaproteobacteria</taxon>
        <taxon>Hyphomicrobiales</taxon>
        <taxon>Parvibaculaceae</taxon>
        <taxon>Pyruvatibacter</taxon>
    </lineage>
</organism>
<comment type="caution">
    <text evidence="2">The sequence shown here is derived from an EMBL/GenBank/DDBJ whole genome shotgun (WGS) entry which is preliminary data.</text>
</comment>
<dbReference type="InterPro" id="IPR045517">
    <property type="entry name" value="Glyoxalase_8"/>
</dbReference>
<reference evidence="2 3" key="1">
    <citation type="journal article" date="2016" name="Int. J. Syst. Evol. Microbiol.">
        <title>Pyruvatibacter mobilis gen. nov., sp. nov., a marine bacterium from the culture broth of Picochlorum sp. 122.</title>
        <authorList>
            <person name="Wang G."/>
            <person name="Tang M."/>
            <person name="Wu H."/>
            <person name="Dai S."/>
            <person name="Li T."/>
            <person name="Chen C."/>
            <person name="He H."/>
            <person name="Fan J."/>
            <person name="Xiang W."/>
            <person name="Li X."/>
        </authorList>
    </citation>
    <scope>NUCLEOTIDE SEQUENCE [LARGE SCALE GENOMIC DNA]</scope>
    <source>
        <strain evidence="2 3">GYP-11</strain>
    </source>
</reference>
<feature type="domain" description="Glyoxalase-related protein" evidence="1">
    <location>
        <begin position="16"/>
        <end position="161"/>
    </location>
</feature>
<gene>
    <name evidence="2" type="ORF">GTQ45_04720</name>
</gene>
<dbReference type="Pfam" id="PF20066">
    <property type="entry name" value="Glyoxalase_8"/>
    <property type="match status" value="1"/>
</dbReference>
<dbReference type="AlphaFoldDB" id="A0A845Q9R4"/>
<accession>A0A845Q9R4</accession>
<evidence type="ECO:0000313" key="3">
    <source>
        <dbReference type="Proteomes" id="UP000470384"/>
    </source>
</evidence>
<dbReference type="OrthoDB" id="7350221at2"/>